<evidence type="ECO:0000313" key="2">
    <source>
        <dbReference type="Proteomes" id="UP000027265"/>
    </source>
</evidence>
<proteinExistence type="predicted"/>
<dbReference type="HOGENOM" id="CLU_085123_0_0_1"/>
<accession>A0A067PYG5</accession>
<organism evidence="1 2">
    <name type="scientific">Jaapia argillacea MUCL 33604</name>
    <dbReference type="NCBI Taxonomy" id="933084"/>
    <lineage>
        <taxon>Eukaryota</taxon>
        <taxon>Fungi</taxon>
        <taxon>Dikarya</taxon>
        <taxon>Basidiomycota</taxon>
        <taxon>Agaricomycotina</taxon>
        <taxon>Agaricomycetes</taxon>
        <taxon>Agaricomycetidae</taxon>
        <taxon>Jaapiales</taxon>
        <taxon>Jaapiaceae</taxon>
        <taxon>Jaapia</taxon>
    </lineage>
</organism>
<keyword evidence="2" id="KW-1185">Reference proteome</keyword>
<dbReference type="OrthoDB" id="3234974at2759"/>
<gene>
    <name evidence="1" type="ORF">JAAARDRAFT_308885</name>
</gene>
<dbReference type="AlphaFoldDB" id="A0A067PYG5"/>
<name>A0A067PYG5_9AGAM</name>
<reference evidence="2" key="1">
    <citation type="journal article" date="2014" name="Proc. Natl. Acad. Sci. U.S.A.">
        <title>Extensive sampling of basidiomycete genomes demonstrates inadequacy of the white-rot/brown-rot paradigm for wood decay fungi.</title>
        <authorList>
            <person name="Riley R."/>
            <person name="Salamov A.A."/>
            <person name="Brown D.W."/>
            <person name="Nagy L.G."/>
            <person name="Floudas D."/>
            <person name="Held B.W."/>
            <person name="Levasseur A."/>
            <person name="Lombard V."/>
            <person name="Morin E."/>
            <person name="Otillar R."/>
            <person name="Lindquist E.A."/>
            <person name="Sun H."/>
            <person name="LaButti K.M."/>
            <person name="Schmutz J."/>
            <person name="Jabbour D."/>
            <person name="Luo H."/>
            <person name="Baker S.E."/>
            <person name="Pisabarro A.G."/>
            <person name="Walton J.D."/>
            <person name="Blanchette R.A."/>
            <person name="Henrissat B."/>
            <person name="Martin F."/>
            <person name="Cullen D."/>
            <person name="Hibbett D.S."/>
            <person name="Grigoriev I.V."/>
        </authorList>
    </citation>
    <scope>NUCLEOTIDE SEQUENCE [LARGE SCALE GENOMIC DNA]</scope>
    <source>
        <strain evidence="2">MUCL 33604</strain>
    </source>
</reference>
<sequence>MADPRLSSELFMSVPPVVDGKEQSFEELRIEDYLKAYTATGKPPPPCPQTPTWDDARSKLGLPPLFKPHPIYTQAGPEERAGEVASTSTLPEIQLLRPLRDAGQIYMNIVVQSEFSKFSPEELRHYAYSKGKNVPLNPIPPIPDPVPMTGPNIVTNVPLQTPPATPQVDPGEIYAVDGTDALVTISTSQEYSMHSLEELRVAYLRNARQLTSREIFALSSPTATTSSISPPHLTPTAFSFSSPAGLAVSQRSPFF</sequence>
<dbReference type="Proteomes" id="UP000027265">
    <property type="component" value="Unassembled WGS sequence"/>
</dbReference>
<dbReference type="EMBL" id="KL197722">
    <property type="protein sequence ID" value="KDQ56322.1"/>
    <property type="molecule type" value="Genomic_DNA"/>
</dbReference>
<protein>
    <submittedName>
        <fullName evidence="1">Uncharacterized protein</fullName>
    </submittedName>
</protein>
<evidence type="ECO:0000313" key="1">
    <source>
        <dbReference type="EMBL" id="KDQ56322.1"/>
    </source>
</evidence>
<dbReference type="InParanoid" id="A0A067PYG5"/>